<dbReference type="InterPro" id="IPR021274">
    <property type="entry name" value="DUF2853"/>
</dbReference>
<dbReference type="InterPro" id="IPR023154">
    <property type="entry name" value="Jann4075-like_sf"/>
</dbReference>
<proteinExistence type="predicted"/>
<dbReference type="Gene3D" id="1.10.238.120">
    <property type="entry name" value="Jann4075-like"/>
    <property type="match status" value="1"/>
</dbReference>
<dbReference type="EMBL" id="CAKLPY010000001">
    <property type="protein sequence ID" value="CAH0994271.1"/>
    <property type="molecule type" value="Genomic_DNA"/>
</dbReference>
<evidence type="ECO:0008006" key="3">
    <source>
        <dbReference type="Google" id="ProtNLM"/>
    </source>
</evidence>
<dbReference type="SUPFAM" id="SSF158587">
    <property type="entry name" value="Jann4075-like"/>
    <property type="match status" value="1"/>
</dbReference>
<protein>
    <recommendedName>
        <fullName evidence="3">DUF2853 family protein</fullName>
    </recommendedName>
</protein>
<dbReference type="Proteomes" id="UP000837932">
    <property type="component" value="Unassembled WGS sequence"/>
</dbReference>
<sequence length="150" mass="16444">MMPNVSLKITLKCLEKIRFYLKFTKKSFIPLTSKIIKIMSKLAEAIETYVAQSNELGLGLSEELITAVAKGLGPSIYNADSSKVSGSDPDELARVKNNYLIGKLGLSDGPELDAAIAEVMEQMGTSNRNKYRANVYALLCKKFGKEGIYA</sequence>
<name>A0ABN8ER25_9BACT</name>
<gene>
    <name evidence="1" type="ORF">EMA8858_00380</name>
</gene>
<comment type="caution">
    <text evidence="1">The sequence shown here is derived from an EMBL/GenBank/DDBJ whole genome shotgun (WGS) entry which is preliminary data.</text>
</comment>
<organism evidence="1 2">
    <name type="scientific">Emticicia aquatica</name>
    <dbReference type="NCBI Taxonomy" id="1681835"/>
    <lineage>
        <taxon>Bacteria</taxon>
        <taxon>Pseudomonadati</taxon>
        <taxon>Bacteroidota</taxon>
        <taxon>Cytophagia</taxon>
        <taxon>Cytophagales</taxon>
        <taxon>Leadbetterellaceae</taxon>
        <taxon>Emticicia</taxon>
    </lineage>
</organism>
<keyword evidence="2" id="KW-1185">Reference proteome</keyword>
<reference evidence="1" key="1">
    <citation type="submission" date="2021-12" db="EMBL/GenBank/DDBJ databases">
        <authorList>
            <person name="Rodrigo-Torres L."/>
            <person name="Arahal R. D."/>
            <person name="Lucena T."/>
        </authorList>
    </citation>
    <scope>NUCLEOTIDE SEQUENCE</scope>
    <source>
        <strain evidence="1">CECT 8858</strain>
    </source>
</reference>
<accession>A0ABN8ER25</accession>
<dbReference type="Pfam" id="PF11015">
    <property type="entry name" value="DUF2853"/>
    <property type="match status" value="1"/>
</dbReference>
<evidence type="ECO:0000313" key="1">
    <source>
        <dbReference type="EMBL" id="CAH0994271.1"/>
    </source>
</evidence>
<evidence type="ECO:0000313" key="2">
    <source>
        <dbReference type="Proteomes" id="UP000837932"/>
    </source>
</evidence>